<dbReference type="Gene3D" id="2.60.120.260">
    <property type="entry name" value="Galactose-binding domain-like"/>
    <property type="match status" value="1"/>
</dbReference>
<protein>
    <recommendedName>
        <fullName evidence="3">Teneurin-like YD-shell domain-containing protein</fullName>
    </recommendedName>
</protein>
<dbReference type="PANTHER" id="PTHR32305:SF15">
    <property type="entry name" value="PROTEIN RHSA-RELATED"/>
    <property type="match status" value="1"/>
</dbReference>
<dbReference type="EMBL" id="JBHSEK010000009">
    <property type="protein sequence ID" value="MFC4490927.1"/>
    <property type="molecule type" value="Genomic_DNA"/>
</dbReference>
<dbReference type="Gene3D" id="2.180.10.10">
    <property type="entry name" value="RHS repeat-associated core"/>
    <property type="match status" value="9"/>
</dbReference>
<accession>A0ABV8ZTA0</accession>
<organism evidence="4 5">
    <name type="scientific">Chromobacterium aquaticum</name>
    <dbReference type="NCBI Taxonomy" id="467180"/>
    <lineage>
        <taxon>Bacteria</taxon>
        <taxon>Pseudomonadati</taxon>
        <taxon>Pseudomonadota</taxon>
        <taxon>Betaproteobacteria</taxon>
        <taxon>Neisseriales</taxon>
        <taxon>Chromobacteriaceae</taxon>
        <taxon>Chromobacterium</taxon>
    </lineage>
</organism>
<reference evidence="5" key="1">
    <citation type="journal article" date="2019" name="Int. J. Syst. Evol. Microbiol.">
        <title>The Global Catalogue of Microorganisms (GCM) 10K type strain sequencing project: providing services to taxonomists for standard genome sequencing and annotation.</title>
        <authorList>
            <consortium name="The Broad Institute Genomics Platform"/>
            <consortium name="The Broad Institute Genome Sequencing Center for Infectious Disease"/>
            <person name="Wu L."/>
            <person name="Ma J."/>
        </authorList>
    </citation>
    <scope>NUCLEOTIDE SEQUENCE [LARGE SCALE GENOMIC DNA]</scope>
    <source>
        <strain evidence="5">CGMCC 4.7608</strain>
    </source>
</reference>
<evidence type="ECO:0000256" key="2">
    <source>
        <dbReference type="SAM" id="MobiDB-lite"/>
    </source>
</evidence>
<dbReference type="InterPro" id="IPR050708">
    <property type="entry name" value="T6SS_VgrG/RHS"/>
</dbReference>
<dbReference type="RefSeq" id="WP_378124649.1">
    <property type="nucleotide sequence ID" value="NZ_JBHSEK010000009.1"/>
</dbReference>
<sequence length="2885" mass="314128">MVAVVAGTGLGLQNSSLAALGAQGQWGEAVFGRGGERVYVNAGNGNLVLQHRDEFLAGNGLPIQLLRTYNSQGQGGDAGNWRLGYSRQLFDFRGAPGSAGSQLRRQAEDGSDTLYRYDAARGLYLASSGAGVEDTVRWDGQDWWWTDGASQGRERYDGGGRLAQVQDREGQTVTLGYDDAGRIVSLRSAGGEALFIDYDAQGQLSQLRSVYQDGGQSRTLTRTRYGYDAQQRLSSVTTDLSPDDNSIADGQVYTTRYVYDGASQRLASLQQSDGSRLDFSYAQVNGEYRVLSVSDVRDAQTLTTTFDYDATGQRTVIRDAAGLRTELNYRDGLLQRVAGGGVEQRFDYDAHGRVSAVTDGRGQTTRFDYDAAGNRVAEHDAQGQRIQRRYNAQHQLLSETVDGIGTRRNVYDASGLRLRFSLSAEGRVEERRYDSQGREVSRLRYQGGVFTASDASSEAELQAWAAGQDPSRIERIDTTYDLRGLVAGSTRYATLDAQGQGVADGRHSSVRYVYDPAGNLLQKLDGVSGAVLADYVYDGLNRVVRSRDGAGVATTTVYQDAQRQTRVSLSNGLSTVSHYDATGQLLAVAQQDAGGALGTARSEYNARHQPVRLTDANGAVSVLLYDERGRKVGQIDPAGSVSEWRYNGNDQIIASVRYATRIDVARLSGDPAALSLAALRPAADPAGDRSEYRLYDILGRLIQTVDAEGGVERRQYDAAGRLVAETRYATRLSGEALAALASQPGERDPADATLQPTADAAQDRVSRHYYDRDGLLLASLDGEGYLSETRYDGAGRVIETVRYAQRAHAGDSLDALRPARDAADQRTRSLYDGAGRLVGRIDAEGYLDETVYDAQGRIAQTIRYATRAGSGDTLAAWRPAADRNDRQVLRQYDANDRLLREDHRPSGLIVRYQYDAQGLLIATTRQAGDDSRSQLKRYDSQGRVTQELAGEGAQALAALGADAGAAQIDAVWARWGTRHYYNAGGQRSASLGPDGQGGAGARTLYYYDAAGRLSHTLNSLGEISEVRYNAFGDVIARQHYATRLGAGALAALNGGSQSGLPGGLQSDGDRLETSQYNRLGQRIAAGDRLNAEREQWRYNAFGEAVGHQLRLDAARGSWQTSGYDRRGQLQSQTRDAEGLALRTASSYDAFGRQIESVDANGHRRRLDYDKLGRQITTQDPQGGRQSHAYDAFGRVQSQSDALGHVTTTAYDDASGRVTVTQADGVQIITQKNGHGDTVQLIDGLGQATTYHYNRDGQLLSTTTAAGTTRSGYDSAGHRIESVDANGTRTVYQYDAAGRVLQRTVDPDGLKLSSRSEYDAQGRIQRQTEPNGRVTESRYDAAGRLEAVMVDPAGLKLTTTYRYDAQGRQIRVTEAAGTAQAKSTEYEYDGAGRRVRETVDPDGLKLSTVYQYDGNGNVVAKTDAAGKTAHYIYDDNDRLRYSLNVQGLMTETVYDAAGQAVQSRRYATPVSVYGLTTVLTMAELAGRLVTHEKDQSTRTVYDAMGRPSLSIDAAGYVTERRYDAAGRGTDTIRYAKRLAQMGLSAERLQDRAQANLLRNSLFEASAPGKVASWGYGAWNADAEVGGNLNADWRIAEGLAGENTVYLHQTGRHPQDAYQELVQSVPVQAGRRYAFSVYTGAHRANTSLHIVWFNAAGQALGATSEQTGTHRNTPAENLPGGSKLAGYKRTVADGIAPEGAVRGVATLRKTNTAVGENDSWLFATRAQFEELALDASGPSDWKPALVADVADQHSRSFYDAAGRPSLSVDAQGYVTERRYDAAGNVTDTLRYAKSLAQMGLSAERLQDRAQANLLRNSLFEASAPGKVAGWDYAAWNAAADVGGNLDADWRIAEGLAGENTVYLHQTGRHPQDAYQELVQSVPVQAGRRYAFSVYTGAHRANTSLHIVWFNAAGQALGATSEQTGAHRNTPAENLPGGSKLAGYKRTVADGIAPEGTVRGVATLRKTNTAAGENDSWLFATRAQFEELALDASGPSDWKPTLVLDAADQVTHQSYDAAGRLIRETRGDGALQATTTYQLDALGQRIAETDANGHTTRRDYDALGRKIRETDALGGVTITDYDAAGNAIKITDPRGYSGYNYYDALGRQTLHIDPEGDATGTEYDALGNTTRITRYATRVDTAALQAGVAPTLVVDAQRDAVTRIEHDALGRQTRIFDAEGGVERMAYDAFDNKLKYFNKLGGTYHYIYDAQGRVLKETSPLGSVKRFEYDGFGNRTLQVEAEGRPEQRTTRYQYDTNNRLIRQTSDALPVYTLDGGEATVSPSQSWRYDAAGRQIEFSDANGQITRSRYDALGRKVAERNGDGVLSEWDYDAAGNILVQRVYASPVGLSADGGVPAPANGERRETRYAYDGNNRLIETRLPAQSVGQGTVKGGYTESTQDLISRQRYDANGNLIESIDARGGSQRHDYDRAGRKLLSVDAAGYATAWDYDAAGRAIRETRYASAISGYDSATPLATLRQRLSSHADDRVRETDYDRMGRISVERSLGLQVASADGQSQNVVTVSTRYQYNALGKVTQKTDAAGQVTDWRYDAQGRETRRQDAAYTDYEGRSVRPTRDSEYNGLDQMSRQIRRGLDEASEADDQIVRYQYGAGGRLLSQSDALGNTIRYDYDAAGQLTRTQRARRQADGSEVNDVSGYRYDAAGRQTEKRDQATGMRFETHYNAYGEIDGKRTSADGQGAWQEFTDYDGAGRVFRRNEGGVTRAYLYDANGNATLQIESENVDLRQLSRDQILAAINRPDSGLRLTISDYDARNQRVQTKQPKMVNARDEALVQAQRWVSAVPQEGSGGVVTAGAAKVPGVAVGKNPLIEGSASLLSTAGSGWVTLKSSRVHVEQRPAPGGGGMERALKRPSYYNEQWLRTCLRSFCKR</sequence>
<feature type="compositionally biased region" description="Polar residues" evidence="2">
    <location>
        <begin position="1661"/>
        <end position="1673"/>
    </location>
</feature>
<dbReference type="InterPro" id="IPR006530">
    <property type="entry name" value="YD"/>
</dbReference>
<feature type="region of interest" description="Disordered" evidence="2">
    <location>
        <begin position="742"/>
        <end position="763"/>
    </location>
</feature>
<feature type="region of interest" description="Disordered" evidence="2">
    <location>
        <begin position="2634"/>
        <end position="2656"/>
    </location>
</feature>
<feature type="compositionally biased region" description="Basic and acidic residues" evidence="2">
    <location>
        <begin position="1310"/>
        <end position="1319"/>
    </location>
</feature>
<keyword evidence="1" id="KW-0677">Repeat</keyword>
<dbReference type="NCBIfam" id="TIGR01643">
    <property type="entry name" value="YD_repeat_2x"/>
    <property type="match status" value="22"/>
</dbReference>
<dbReference type="Proteomes" id="UP001595999">
    <property type="component" value="Unassembled WGS sequence"/>
</dbReference>
<comment type="caution">
    <text evidence="4">The sequence shown here is derived from an EMBL/GenBank/DDBJ whole genome shotgun (WGS) entry which is preliminary data.</text>
</comment>
<dbReference type="PANTHER" id="PTHR32305">
    <property type="match status" value="1"/>
</dbReference>
<feature type="region of interest" description="Disordered" evidence="2">
    <location>
        <begin position="1310"/>
        <end position="1331"/>
    </location>
</feature>
<feature type="region of interest" description="Disordered" evidence="2">
    <location>
        <begin position="1661"/>
        <end position="1680"/>
    </location>
</feature>
<dbReference type="Pfam" id="PF05593">
    <property type="entry name" value="RHS_repeat"/>
    <property type="match status" value="15"/>
</dbReference>
<evidence type="ECO:0000313" key="4">
    <source>
        <dbReference type="EMBL" id="MFC4490927.1"/>
    </source>
</evidence>
<evidence type="ECO:0000256" key="1">
    <source>
        <dbReference type="ARBA" id="ARBA00022737"/>
    </source>
</evidence>
<evidence type="ECO:0000259" key="3">
    <source>
        <dbReference type="Pfam" id="PF25023"/>
    </source>
</evidence>
<gene>
    <name evidence="4" type="ORF">ACFO0R_15025</name>
</gene>
<dbReference type="InterPro" id="IPR031325">
    <property type="entry name" value="RHS_repeat"/>
</dbReference>
<keyword evidence="5" id="KW-1185">Reference proteome</keyword>
<feature type="domain" description="Teneurin-like YD-shell" evidence="3">
    <location>
        <begin position="246"/>
        <end position="707"/>
    </location>
</feature>
<name>A0ABV8ZTA0_9NEIS</name>
<dbReference type="InterPro" id="IPR056823">
    <property type="entry name" value="TEN-like_YD-shell"/>
</dbReference>
<dbReference type="SUPFAM" id="SSF69304">
    <property type="entry name" value="Tricorn protease N-terminal domain"/>
    <property type="match status" value="1"/>
</dbReference>
<evidence type="ECO:0000313" key="5">
    <source>
        <dbReference type="Proteomes" id="UP001595999"/>
    </source>
</evidence>
<dbReference type="Pfam" id="PF25023">
    <property type="entry name" value="TEN_YD-shell"/>
    <property type="match status" value="1"/>
</dbReference>
<proteinExistence type="predicted"/>